<dbReference type="Proteomes" id="UP001470230">
    <property type="component" value="Unassembled WGS sequence"/>
</dbReference>
<dbReference type="PANTHER" id="PTHR45756:SF1">
    <property type="entry name" value="PROTEIN KINASE DOMAIN CONTAINING PROTEIN"/>
    <property type="match status" value="1"/>
</dbReference>
<dbReference type="EMBL" id="JAPFFF010000058">
    <property type="protein sequence ID" value="KAK8837846.1"/>
    <property type="molecule type" value="Genomic_DNA"/>
</dbReference>
<keyword evidence="1" id="KW-1133">Transmembrane helix</keyword>
<keyword evidence="5" id="KW-1185">Reference proteome</keyword>
<feature type="domain" description="Protein kinase" evidence="2">
    <location>
        <begin position="1"/>
        <end position="104"/>
    </location>
</feature>
<sequence length="106" mass="12049">MNIQSQNGLKGTPIYMVPEIVIDEKYSTAGDVYAFGYIVFELLAGILPFKGFSIQQNIKKVVNGGYRPTIDDDVPIAFKDLIEKCWSQLPEDRPSFDVQRSVFFYC</sequence>
<feature type="transmembrane region" description="Helical" evidence="1">
    <location>
        <begin position="32"/>
        <end position="49"/>
    </location>
</feature>
<protein>
    <recommendedName>
        <fullName evidence="2">Protein kinase domain-containing protein</fullName>
    </recommendedName>
</protein>
<dbReference type="EMBL" id="JAPFFF010000363">
    <property type="protein sequence ID" value="KAK8834593.1"/>
    <property type="molecule type" value="Genomic_DNA"/>
</dbReference>
<keyword evidence="1" id="KW-0472">Membrane</keyword>
<dbReference type="SUPFAM" id="SSF56112">
    <property type="entry name" value="Protein kinase-like (PK-like)"/>
    <property type="match status" value="1"/>
</dbReference>
<evidence type="ECO:0000259" key="2">
    <source>
        <dbReference type="PROSITE" id="PS50011"/>
    </source>
</evidence>
<keyword evidence="1" id="KW-0812">Transmembrane</keyword>
<proteinExistence type="predicted"/>
<evidence type="ECO:0000256" key="1">
    <source>
        <dbReference type="SAM" id="Phobius"/>
    </source>
</evidence>
<dbReference type="PANTHER" id="PTHR45756">
    <property type="entry name" value="PALMITOYLTRANSFERASE"/>
    <property type="match status" value="1"/>
</dbReference>
<dbReference type="InterPro" id="IPR011009">
    <property type="entry name" value="Kinase-like_dom_sf"/>
</dbReference>
<evidence type="ECO:0000313" key="3">
    <source>
        <dbReference type="EMBL" id="KAK8834593.1"/>
    </source>
</evidence>
<dbReference type="Gene3D" id="1.10.510.10">
    <property type="entry name" value="Transferase(Phosphotransferase) domain 1"/>
    <property type="match status" value="1"/>
</dbReference>
<dbReference type="InterPro" id="IPR053215">
    <property type="entry name" value="TKL_Ser/Thr_kinase"/>
</dbReference>
<gene>
    <name evidence="3" type="ORF">M9Y10_027278</name>
    <name evidence="4" type="ORF">M9Y10_036384</name>
</gene>
<reference evidence="3 5" key="1">
    <citation type="submission" date="2024-04" db="EMBL/GenBank/DDBJ databases">
        <title>Tritrichomonas musculus Genome.</title>
        <authorList>
            <person name="Alves-Ferreira E."/>
            <person name="Grigg M."/>
            <person name="Lorenzi H."/>
            <person name="Galac M."/>
        </authorList>
    </citation>
    <scope>NUCLEOTIDE SEQUENCE [LARGE SCALE GENOMIC DNA]</scope>
    <source>
        <strain evidence="3 5">EAF2021</strain>
    </source>
</reference>
<name>A0ABR2GL00_9EUKA</name>
<evidence type="ECO:0000313" key="5">
    <source>
        <dbReference type="Proteomes" id="UP001470230"/>
    </source>
</evidence>
<dbReference type="InterPro" id="IPR000719">
    <property type="entry name" value="Prot_kinase_dom"/>
</dbReference>
<dbReference type="PROSITE" id="PS50011">
    <property type="entry name" value="PROTEIN_KINASE_DOM"/>
    <property type="match status" value="1"/>
</dbReference>
<organism evidence="3 5">
    <name type="scientific">Tritrichomonas musculus</name>
    <dbReference type="NCBI Taxonomy" id="1915356"/>
    <lineage>
        <taxon>Eukaryota</taxon>
        <taxon>Metamonada</taxon>
        <taxon>Parabasalia</taxon>
        <taxon>Tritrichomonadida</taxon>
        <taxon>Tritrichomonadidae</taxon>
        <taxon>Tritrichomonas</taxon>
    </lineage>
</organism>
<dbReference type="InterPro" id="IPR001245">
    <property type="entry name" value="Ser-Thr/Tyr_kinase_cat_dom"/>
</dbReference>
<evidence type="ECO:0000313" key="4">
    <source>
        <dbReference type="EMBL" id="KAK8837846.1"/>
    </source>
</evidence>
<comment type="caution">
    <text evidence="3">The sequence shown here is derived from an EMBL/GenBank/DDBJ whole genome shotgun (WGS) entry which is preliminary data.</text>
</comment>
<accession>A0ABR2GL00</accession>
<dbReference type="Pfam" id="PF07714">
    <property type="entry name" value="PK_Tyr_Ser-Thr"/>
    <property type="match status" value="1"/>
</dbReference>